<feature type="compositionally biased region" description="Low complexity" evidence="1">
    <location>
        <begin position="105"/>
        <end position="120"/>
    </location>
</feature>
<feature type="region of interest" description="Disordered" evidence="1">
    <location>
        <begin position="1"/>
        <end position="21"/>
    </location>
</feature>
<dbReference type="Proteomes" id="UP000198741">
    <property type="component" value="Chromosome I"/>
</dbReference>
<sequence>MDQAPGPDRDQDQSGAVAPPLDAEIVSTAALADAPPPLDDDEDVVDAEIVEIPSLSPYPSMPAPDYSEAGVPSLDYVRDKIQGRLATAAGSAELAAAEAEREAAARAAAEQQAAITAEQQRAAREQAGRAKLEEIRRQLHPET</sequence>
<dbReference type="RefSeq" id="WP_197676501.1">
    <property type="nucleotide sequence ID" value="NZ_LT629710.1"/>
</dbReference>
<feature type="region of interest" description="Disordered" evidence="1">
    <location>
        <begin position="105"/>
        <end position="143"/>
    </location>
</feature>
<dbReference type="STRING" id="1090615.SAMN04515671_2010"/>
<evidence type="ECO:0000313" key="3">
    <source>
        <dbReference type="Proteomes" id="UP000198741"/>
    </source>
</evidence>
<evidence type="ECO:0000313" key="2">
    <source>
        <dbReference type="EMBL" id="SDO79584.1"/>
    </source>
</evidence>
<dbReference type="EMBL" id="LT629710">
    <property type="protein sequence ID" value="SDO79584.1"/>
    <property type="molecule type" value="Genomic_DNA"/>
</dbReference>
<name>A0A1H0MGV0_9ACTN</name>
<organism evidence="2 3">
    <name type="scientific">Nakamurella panacisegetis</name>
    <dbReference type="NCBI Taxonomy" id="1090615"/>
    <lineage>
        <taxon>Bacteria</taxon>
        <taxon>Bacillati</taxon>
        <taxon>Actinomycetota</taxon>
        <taxon>Actinomycetes</taxon>
        <taxon>Nakamurellales</taxon>
        <taxon>Nakamurellaceae</taxon>
        <taxon>Nakamurella</taxon>
    </lineage>
</organism>
<feature type="compositionally biased region" description="Basic and acidic residues" evidence="1">
    <location>
        <begin position="121"/>
        <end position="143"/>
    </location>
</feature>
<proteinExistence type="predicted"/>
<evidence type="ECO:0000256" key="1">
    <source>
        <dbReference type="SAM" id="MobiDB-lite"/>
    </source>
</evidence>
<reference evidence="2 3" key="1">
    <citation type="submission" date="2016-10" db="EMBL/GenBank/DDBJ databases">
        <authorList>
            <person name="de Groot N.N."/>
        </authorList>
    </citation>
    <scope>NUCLEOTIDE SEQUENCE [LARGE SCALE GENOMIC DNA]</scope>
    <source>
        <strain evidence="3">P4-7,KCTC 19426,CECT 7604</strain>
    </source>
</reference>
<gene>
    <name evidence="2" type="ORF">SAMN04515671_2010</name>
</gene>
<accession>A0A1H0MGV0</accession>
<keyword evidence="3" id="KW-1185">Reference proteome</keyword>
<protein>
    <submittedName>
        <fullName evidence="2">Uncharacterized protein</fullName>
    </submittedName>
</protein>
<dbReference type="AlphaFoldDB" id="A0A1H0MGV0"/>